<name>R7QA74_CHOCR</name>
<proteinExistence type="predicted"/>
<dbReference type="RefSeq" id="XP_005714135.1">
    <property type="nucleotide sequence ID" value="XM_005714078.1"/>
</dbReference>
<gene>
    <name evidence="1" type="ORF">CHC_T00002751001</name>
</gene>
<sequence length="113" mass="12778">MKPLPNSIQSISHCHHDEYITHRSGGISVCSTKRNITGPISVKPVLLRKLIALVIAGCMMEAHQFLYGRRGFQVTISFHMMIGFVMRYLKLPITEMVAVGRRIPRLLLGTRSF</sequence>
<keyword evidence="2" id="KW-1185">Reference proteome</keyword>
<dbReference type="KEGG" id="ccp:CHC_T00002751001"/>
<protein>
    <submittedName>
        <fullName evidence="1">Uncharacterized protein</fullName>
    </submittedName>
</protein>
<organism evidence="1 2">
    <name type="scientific">Chondrus crispus</name>
    <name type="common">Carrageen Irish moss</name>
    <name type="synonym">Polymorpha crispa</name>
    <dbReference type="NCBI Taxonomy" id="2769"/>
    <lineage>
        <taxon>Eukaryota</taxon>
        <taxon>Rhodophyta</taxon>
        <taxon>Florideophyceae</taxon>
        <taxon>Rhodymeniophycidae</taxon>
        <taxon>Gigartinales</taxon>
        <taxon>Gigartinaceae</taxon>
        <taxon>Chondrus</taxon>
    </lineage>
</organism>
<evidence type="ECO:0000313" key="2">
    <source>
        <dbReference type="Proteomes" id="UP000012073"/>
    </source>
</evidence>
<dbReference type="AlphaFoldDB" id="R7QA74"/>
<dbReference type="Proteomes" id="UP000012073">
    <property type="component" value="Unassembled WGS sequence"/>
</dbReference>
<reference evidence="2" key="1">
    <citation type="journal article" date="2013" name="Proc. Natl. Acad. Sci. U.S.A.">
        <title>Genome structure and metabolic features in the red seaweed Chondrus crispus shed light on evolution of the Archaeplastida.</title>
        <authorList>
            <person name="Collen J."/>
            <person name="Porcel B."/>
            <person name="Carre W."/>
            <person name="Ball S.G."/>
            <person name="Chaparro C."/>
            <person name="Tonon T."/>
            <person name="Barbeyron T."/>
            <person name="Michel G."/>
            <person name="Noel B."/>
            <person name="Valentin K."/>
            <person name="Elias M."/>
            <person name="Artiguenave F."/>
            <person name="Arun A."/>
            <person name="Aury J.M."/>
            <person name="Barbosa-Neto J.F."/>
            <person name="Bothwell J.H."/>
            <person name="Bouget F.Y."/>
            <person name="Brillet L."/>
            <person name="Cabello-Hurtado F."/>
            <person name="Capella-Gutierrez S."/>
            <person name="Charrier B."/>
            <person name="Cladiere L."/>
            <person name="Cock J.M."/>
            <person name="Coelho S.M."/>
            <person name="Colleoni C."/>
            <person name="Czjzek M."/>
            <person name="Da Silva C."/>
            <person name="Delage L."/>
            <person name="Denoeud F."/>
            <person name="Deschamps P."/>
            <person name="Dittami S.M."/>
            <person name="Gabaldon T."/>
            <person name="Gachon C.M."/>
            <person name="Groisillier A."/>
            <person name="Herve C."/>
            <person name="Jabbari K."/>
            <person name="Katinka M."/>
            <person name="Kloareg B."/>
            <person name="Kowalczyk N."/>
            <person name="Labadie K."/>
            <person name="Leblanc C."/>
            <person name="Lopez P.J."/>
            <person name="McLachlan D.H."/>
            <person name="Meslet-Cladiere L."/>
            <person name="Moustafa A."/>
            <person name="Nehr Z."/>
            <person name="Nyvall Collen P."/>
            <person name="Panaud O."/>
            <person name="Partensky F."/>
            <person name="Poulain J."/>
            <person name="Rensing S.A."/>
            <person name="Rousvoal S."/>
            <person name="Samson G."/>
            <person name="Symeonidi A."/>
            <person name="Weissenbach J."/>
            <person name="Zambounis A."/>
            <person name="Wincker P."/>
            <person name="Boyen C."/>
        </authorList>
    </citation>
    <scope>NUCLEOTIDE SEQUENCE [LARGE SCALE GENOMIC DNA]</scope>
    <source>
        <strain evidence="2">cv. Stackhouse</strain>
    </source>
</reference>
<dbReference type="EMBL" id="HG001685">
    <property type="protein sequence ID" value="CDF34316.1"/>
    <property type="molecule type" value="Genomic_DNA"/>
</dbReference>
<dbReference type="GeneID" id="17321849"/>
<accession>R7QA74</accession>
<evidence type="ECO:0000313" key="1">
    <source>
        <dbReference type="EMBL" id="CDF34316.1"/>
    </source>
</evidence>
<dbReference type="Gramene" id="CDF34316">
    <property type="protein sequence ID" value="CDF34316"/>
    <property type="gene ID" value="CHC_T00002751001"/>
</dbReference>